<dbReference type="EMBL" id="NEXJ01000083">
    <property type="protein sequence ID" value="PSN90423.1"/>
    <property type="molecule type" value="Genomic_DNA"/>
</dbReference>
<organism evidence="3 4">
    <name type="scientific">Candidatus Marsarchaeota G2 archaeon ECH_B_SAG-M15</name>
    <dbReference type="NCBI Taxonomy" id="1978162"/>
    <lineage>
        <taxon>Archaea</taxon>
        <taxon>Candidatus Marsarchaeota</taxon>
        <taxon>Candidatus Marsarchaeota group 2</taxon>
    </lineage>
</organism>
<dbReference type="InterPro" id="IPR032466">
    <property type="entry name" value="Metal_Hydrolase"/>
</dbReference>
<protein>
    <recommendedName>
        <fullName evidence="2">Amidohydrolase-related domain-containing protein</fullName>
    </recommendedName>
</protein>
<dbReference type="GO" id="GO:0016831">
    <property type="term" value="F:carboxy-lyase activity"/>
    <property type="evidence" value="ECO:0007669"/>
    <property type="project" value="InterPro"/>
</dbReference>
<proteinExistence type="predicted"/>
<dbReference type="InterPro" id="IPR032465">
    <property type="entry name" value="ACMSD"/>
</dbReference>
<sequence>MFDVHVHIPDENLFEALGERVMEASLKYFRADVHRMGFREAEEDLLAQGVKHYALLPVPSRSFDAAKLNRVVHTYVSSSNIAVGLAAVDPSREPGEQIREALKMGLKGLKLHPNLQFVYPNDPRLRRVYESIDEAGGVVLVHTGTSGIGGGLRGGGGFKLDYSRPIWVDEVAAEYPNTSFILAHFGWPWVSEAIAISLQKANVYLELSGWSPKYIPQEVWSYTNTLLQDRVLAGSDYPFIKPRKWLEEFSRIPLRDDVREKVLHLNAERLFRP</sequence>
<accession>A0A2R6AVT1</accession>
<name>A0A2R6AVT1_9ARCH</name>
<dbReference type="PANTHER" id="PTHR21240">
    <property type="entry name" value="2-AMINO-3-CARBOXYLMUCONATE-6-SEMIALDEHYDE DECARBOXYLASE"/>
    <property type="match status" value="1"/>
</dbReference>
<evidence type="ECO:0000313" key="3">
    <source>
        <dbReference type="EMBL" id="PSN90423.1"/>
    </source>
</evidence>
<dbReference type="PANTHER" id="PTHR21240:SF19">
    <property type="entry name" value="CATALYTIC_ HYDROLASE"/>
    <property type="match status" value="1"/>
</dbReference>
<dbReference type="Pfam" id="PF04909">
    <property type="entry name" value="Amidohydro_2"/>
    <property type="match status" value="1"/>
</dbReference>
<dbReference type="Gene3D" id="3.20.20.140">
    <property type="entry name" value="Metal-dependent hydrolases"/>
    <property type="match status" value="1"/>
</dbReference>
<dbReference type="SUPFAM" id="SSF51556">
    <property type="entry name" value="Metallo-dependent hydrolases"/>
    <property type="match status" value="1"/>
</dbReference>
<evidence type="ECO:0000313" key="4">
    <source>
        <dbReference type="Proteomes" id="UP000240490"/>
    </source>
</evidence>
<keyword evidence="1" id="KW-0456">Lyase</keyword>
<evidence type="ECO:0000259" key="2">
    <source>
        <dbReference type="Pfam" id="PF04909"/>
    </source>
</evidence>
<dbReference type="AlphaFoldDB" id="A0A2R6AVT1"/>
<evidence type="ECO:0000256" key="1">
    <source>
        <dbReference type="ARBA" id="ARBA00023239"/>
    </source>
</evidence>
<dbReference type="GO" id="GO:0016787">
    <property type="term" value="F:hydrolase activity"/>
    <property type="evidence" value="ECO:0007669"/>
    <property type="project" value="InterPro"/>
</dbReference>
<dbReference type="InterPro" id="IPR006680">
    <property type="entry name" value="Amidohydro-rel"/>
</dbReference>
<comment type="caution">
    <text evidence="3">The sequence shown here is derived from an EMBL/GenBank/DDBJ whole genome shotgun (WGS) entry which is preliminary data.</text>
</comment>
<reference evidence="3 4" key="1">
    <citation type="submission" date="2017-04" db="EMBL/GenBank/DDBJ databases">
        <title>Novel microbial lineages endemic to geothermal iron-oxide mats fill important gaps in the evolutionary history of Archaea.</title>
        <authorList>
            <person name="Jay Z.J."/>
            <person name="Beam J.P."/>
            <person name="Dlakic M."/>
            <person name="Rusch D.B."/>
            <person name="Kozubal M.A."/>
            <person name="Inskeep W.P."/>
        </authorList>
    </citation>
    <scope>NUCLEOTIDE SEQUENCE [LARGE SCALE GENOMIC DNA]</scope>
    <source>
        <strain evidence="3">ECH_B_SAG-M15</strain>
    </source>
</reference>
<dbReference type="CDD" id="cd01292">
    <property type="entry name" value="metallo-dependent_hydrolases"/>
    <property type="match status" value="1"/>
</dbReference>
<gene>
    <name evidence="3" type="ORF">B9Q08_04705</name>
</gene>
<feature type="domain" description="Amidohydrolase-related" evidence="2">
    <location>
        <begin position="3"/>
        <end position="272"/>
    </location>
</feature>
<dbReference type="Proteomes" id="UP000240490">
    <property type="component" value="Unassembled WGS sequence"/>
</dbReference>